<dbReference type="AlphaFoldDB" id="A0AAV8TW16"/>
<dbReference type="Proteomes" id="UP001159364">
    <property type="component" value="Linkage Group LG03"/>
</dbReference>
<reference evidence="1 2" key="1">
    <citation type="submission" date="2021-09" db="EMBL/GenBank/DDBJ databases">
        <title>Genomic insights and catalytic innovation underlie evolution of tropane alkaloids biosynthesis.</title>
        <authorList>
            <person name="Wang Y.-J."/>
            <person name="Tian T."/>
            <person name="Huang J.-P."/>
            <person name="Huang S.-X."/>
        </authorList>
    </citation>
    <scope>NUCLEOTIDE SEQUENCE [LARGE SCALE GENOMIC DNA]</scope>
    <source>
        <strain evidence="1">KIB-2018</strain>
        <tissue evidence="1">Leaf</tissue>
    </source>
</reference>
<organism evidence="1 2">
    <name type="scientific">Erythroxylum novogranatense</name>
    <dbReference type="NCBI Taxonomy" id="1862640"/>
    <lineage>
        <taxon>Eukaryota</taxon>
        <taxon>Viridiplantae</taxon>
        <taxon>Streptophyta</taxon>
        <taxon>Embryophyta</taxon>
        <taxon>Tracheophyta</taxon>
        <taxon>Spermatophyta</taxon>
        <taxon>Magnoliopsida</taxon>
        <taxon>eudicotyledons</taxon>
        <taxon>Gunneridae</taxon>
        <taxon>Pentapetalae</taxon>
        <taxon>rosids</taxon>
        <taxon>fabids</taxon>
        <taxon>Malpighiales</taxon>
        <taxon>Erythroxylaceae</taxon>
        <taxon>Erythroxylum</taxon>
    </lineage>
</organism>
<comment type="caution">
    <text evidence="1">The sequence shown here is derived from an EMBL/GenBank/DDBJ whole genome shotgun (WGS) entry which is preliminary data.</text>
</comment>
<dbReference type="PANTHER" id="PTHR36361:SF1">
    <property type="entry name" value="PROTEIN APEM9"/>
    <property type="match status" value="1"/>
</dbReference>
<proteinExistence type="predicted"/>
<evidence type="ECO:0000313" key="2">
    <source>
        <dbReference type="Proteomes" id="UP001159364"/>
    </source>
</evidence>
<keyword evidence="2" id="KW-1185">Reference proteome</keyword>
<evidence type="ECO:0000313" key="1">
    <source>
        <dbReference type="EMBL" id="KAJ8771092.1"/>
    </source>
</evidence>
<accession>A0AAV8TW16</accession>
<dbReference type="EMBL" id="JAIWQS010000003">
    <property type="protein sequence ID" value="KAJ8771092.1"/>
    <property type="molecule type" value="Genomic_DNA"/>
</dbReference>
<gene>
    <name evidence="1" type="ORF">K2173_023417</name>
</gene>
<sequence length="232" mass="26130">MSMTRYNSALWEQIELSESYLVSSMLEEATSLASLVIKQICGRDFGGETLEDLEEFYGMMESAGMVLVQSLSQLGRGPQILNQLKENFVSAEIPVEVFHTAVCIQISEGSLIVAQEFIEEFLNKCRYVDGKYYVGAEPELNVQKESNKRYILEIDQYMAIVETYTLALLATALKKVDLAISWIEKAAMPAENKQRQLLYGKKALTDLWQLAFSYQVNPLAVVQPLPPAPRGR</sequence>
<name>A0AAV8TW16_9ROSI</name>
<dbReference type="PANTHER" id="PTHR36361">
    <property type="entry name" value="PROTEIN APEM9"/>
    <property type="match status" value="1"/>
</dbReference>
<dbReference type="InterPro" id="IPR034571">
    <property type="entry name" value="APEM9"/>
</dbReference>
<protein>
    <submittedName>
        <fullName evidence="1">Uncharacterized protein</fullName>
    </submittedName>
</protein>
<dbReference type="GO" id="GO:0015919">
    <property type="term" value="P:peroxisomal membrane transport"/>
    <property type="evidence" value="ECO:0007669"/>
    <property type="project" value="InterPro"/>
</dbReference>